<evidence type="ECO:0000313" key="3">
    <source>
        <dbReference type="Proteomes" id="UP000254817"/>
    </source>
</evidence>
<feature type="domain" description="Pertactin central region" evidence="1">
    <location>
        <begin position="113"/>
        <end position="227"/>
    </location>
</feature>
<gene>
    <name evidence="2" type="primary">ypjA_2</name>
    <name evidence="2" type="ORF">NCTC11112_07474</name>
</gene>
<evidence type="ECO:0000259" key="1">
    <source>
        <dbReference type="Pfam" id="PF03212"/>
    </source>
</evidence>
<keyword evidence="2" id="KW-0067">ATP-binding</keyword>
<dbReference type="EMBL" id="UGAW01000002">
    <property type="protein sequence ID" value="STI48234.1"/>
    <property type="molecule type" value="Genomic_DNA"/>
</dbReference>
<dbReference type="Gene3D" id="2.160.20.20">
    <property type="match status" value="1"/>
</dbReference>
<accession>A0A376SBZ8</accession>
<protein>
    <submittedName>
        <fullName evidence="2">ATP-binding component of a transporter</fullName>
    </submittedName>
</protein>
<keyword evidence="2" id="KW-0547">Nucleotide-binding</keyword>
<dbReference type="Proteomes" id="UP000254817">
    <property type="component" value="Unassembled WGS sequence"/>
</dbReference>
<evidence type="ECO:0000313" key="2">
    <source>
        <dbReference type="EMBL" id="STI48234.1"/>
    </source>
</evidence>
<organism evidence="2 3">
    <name type="scientific">Escherichia coli</name>
    <dbReference type="NCBI Taxonomy" id="562"/>
    <lineage>
        <taxon>Bacteria</taxon>
        <taxon>Pseudomonadati</taxon>
        <taxon>Pseudomonadota</taxon>
        <taxon>Gammaproteobacteria</taxon>
        <taxon>Enterobacterales</taxon>
        <taxon>Enterobacteriaceae</taxon>
        <taxon>Escherichia</taxon>
    </lineage>
</organism>
<name>A0A376SBZ8_ECOLX</name>
<dbReference type="GO" id="GO:0019867">
    <property type="term" value="C:outer membrane"/>
    <property type="evidence" value="ECO:0007669"/>
    <property type="project" value="InterPro"/>
</dbReference>
<dbReference type="NCBIfam" id="TIGR01414">
    <property type="entry name" value="autotrans_barl"/>
    <property type="match status" value="1"/>
</dbReference>
<dbReference type="AlphaFoldDB" id="A0A376SBZ8"/>
<dbReference type="CDD" id="cd01343">
    <property type="entry name" value="PL1_Passenger_AT"/>
    <property type="match status" value="1"/>
</dbReference>
<dbReference type="InterPro" id="IPR011050">
    <property type="entry name" value="Pectin_lyase_fold/virulence"/>
</dbReference>
<proteinExistence type="predicted"/>
<dbReference type="InterPro" id="IPR050909">
    <property type="entry name" value="Bact_Autotransporter_VF"/>
</dbReference>
<dbReference type="PANTHER" id="PTHR12338">
    <property type="entry name" value="AUTOTRANSPORTER"/>
    <property type="match status" value="1"/>
</dbReference>
<sequence>MGQYTLGRSKDEFQALARAEDLQVSGGTAIVYAGTLANASVSGATGSLSLMTPRDNVTPVKLEGAVRITDSATLTLGNGVDTTLADLTAASRGSVWLNSNNSCAGTSNCEYRVNSLLLNDGDVYLSAQTAAPATTNGIYNTLTTSELSGSGNFYLHTNVAGSRGDQLVVHNNATGNFKIFVQDTGVSPQSDEAMTLVNTGGGDASFTLGNTGGFVDLGTYEYVLKATATATGT</sequence>
<dbReference type="GO" id="GO:0005524">
    <property type="term" value="F:ATP binding"/>
    <property type="evidence" value="ECO:0007669"/>
    <property type="project" value="UniProtKB-KW"/>
</dbReference>
<reference evidence="2 3" key="1">
    <citation type="submission" date="2018-06" db="EMBL/GenBank/DDBJ databases">
        <authorList>
            <consortium name="Pathogen Informatics"/>
            <person name="Doyle S."/>
        </authorList>
    </citation>
    <scope>NUCLEOTIDE SEQUENCE [LARGE SCALE GENOMIC DNA]</scope>
    <source>
        <strain evidence="2 3">NCTC11112</strain>
    </source>
</reference>
<dbReference type="InterPro" id="IPR012332">
    <property type="entry name" value="Autotransporter_pectin_lyase_C"/>
</dbReference>
<dbReference type="InterPro" id="IPR004899">
    <property type="entry name" value="Pertactin_central"/>
</dbReference>
<dbReference type="InterPro" id="IPR006315">
    <property type="entry name" value="OM_autotransptr_brl_dom"/>
</dbReference>
<dbReference type="Pfam" id="PF03212">
    <property type="entry name" value="Pertactin"/>
    <property type="match status" value="1"/>
</dbReference>
<dbReference type="SUPFAM" id="SSF51126">
    <property type="entry name" value="Pectin lyase-like"/>
    <property type="match status" value="1"/>
</dbReference>
<dbReference type="PANTHER" id="PTHR12338:SF5">
    <property type="entry name" value="ANTIGEN 43-RELATED"/>
    <property type="match status" value="1"/>
</dbReference>